<evidence type="ECO:0000256" key="1">
    <source>
        <dbReference type="SAM" id="MobiDB-lite"/>
    </source>
</evidence>
<gene>
    <name evidence="2" type="ORF">BRPE64_ACDS15140</name>
</gene>
<dbReference type="HOGENOM" id="CLU_3133200_0_0_4"/>
<accession>R4WGZ5</accession>
<reference evidence="2 3" key="2">
    <citation type="journal article" date="2018" name="Int. J. Syst. Evol. Microbiol.">
        <title>Burkholderia insecticola sp. nov., a gut symbiotic bacterium of the bean bug Riptortus pedestris.</title>
        <authorList>
            <person name="Takeshita K."/>
            <person name="Tamaki H."/>
            <person name="Ohbayashi T."/>
            <person name="Meng X.-Y."/>
            <person name="Sone T."/>
            <person name="Mitani Y."/>
            <person name="Peeters C."/>
            <person name="Kikuchi Y."/>
            <person name="Vandamme P."/>
        </authorList>
    </citation>
    <scope>NUCLEOTIDE SEQUENCE [LARGE SCALE GENOMIC DNA]</scope>
    <source>
        <strain evidence="2">RPE64</strain>
    </source>
</reference>
<evidence type="ECO:0000313" key="3">
    <source>
        <dbReference type="Proteomes" id="UP000013966"/>
    </source>
</evidence>
<reference evidence="2 3" key="1">
    <citation type="journal article" date="2013" name="Genome Announc.">
        <title>Complete Genome Sequence of Burkholderia sp. Strain RPE64, Bacterial Symbiont of the Bean Bug Riptortus pedestris.</title>
        <authorList>
            <person name="Shibata T.F."/>
            <person name="Maeda T."/>
            <person name="Nikoh N."/>
            <person name="Yamaguchi K."/>
            <person name="Oshima K."/>
            <person name="Hattori M."/>
            <person name="Nishiyama T."/>
            <person name="Hasebe M."/>
            <person name="Fukatsu T."/>
            <person name="Kikuchi Y."/>
            <person name="Shigenobu S."/>
        </authorList>
    </citation>
    <scope>NUCLEOTIDE SEQUENCE [LARGE SCALE GENOMIC DNA]</scope>
</reference>
<feature type="region of interest" description="Disordered" evidence="1">
    <location>
        <begin position="1"/>
        <end position="24"/>
    </location>
</feature>
<keyword evidence="3" id="KW-1185">Reference proteome</keyword>
<sequence>MLWAGGPRGDARDDHTKRSTSHARAGICTRMRVHPCTRCTLSDRATSCA</sequence>
<dbReference type="PATRIC" id="fig|758793.3.peg.1517"/>
<proteinExistence type="predicted"/>
<evidence type="ECO:0000313" key="2">
    <source>
        <dbReference type="EMBL" id="BAN23268.1"/>
    </source>
</evidence>
<dbReference type="EMBL" id="AP013058">
    <property type="protein sequence ID" value="BAN23268.1"/>
    <property type="molecule type" value="Genomic_DNA"/>
</dbReference>
<organism evidence="2 3">
    <name type="scientific">Caballeronia insecticola</name>
    <dbReference type="NCBI Taxonomy" id="758793"/>
    <lineage>
        <taxon>Bacteria</taxon>
        <taxon>Pseudomonadati</taxon>
        <taxon>Pseudomonadota</taxon>
        <taxon>Betaproteobacteria</taxon>
        <taxon>Burkholderiales</taxon>
        <taxon>Burkholderiaceae</taxon>
        <taxon>Caballeronia</taxon>
    </lineage>
</organism>
<dbReference type="AlphaFoldDB" id="R4WGZ5"/>
<dbReference type="Proteomes" id="UP000013966">
    <property type="component" value="Chromosome 1"/>
</dbReference>
<dbReference type="KEGG" id="buo:BRPE64_ACDS15140"/>
<protein>
    <submittedName>
        <fullName evidence="2">Uncharacterized protein</fullName>
    </submittedName>
</protein>
<name>R4WGZ5_9BURK</name>
<dbReference type="STRING" id="758793.BRPE64_ACDS15140"/>